<keyword evidence="1" id="KW-0472">Membrane</keyword>
<evidence type="ECO:0000256" key="1">
    <source>
        <dbReference type="SAM" id="Phobius"/>
    </source>
</evidence>
<proteinExistence type="predicted"/>
<dbReference type="KEGG" id="bgp:BGL_2c28460"/>
<dbReference type="GO" id="GO:0005886">
    <property type="term" value="C:plasma membrane"/>
    <property type="evidence" value="ECO:0007669"/>
    <property type="project" value="TreeGrafter"/>
</dbReference>
<keyword evidence="3" id="KW-1185">Reference proteome</keyword>
<dbReference type="Proteomes" id="UP000031838">
    <property type="component" value="Chromosome 2"/>
</dbReference>
<dbReference type="EMBL" id="CP002581">
    <property type="protein sequence ID" value="AJK50900.1"/>
    <property type="molecule type" value="Genomic_DNA"/>
</dbReference>
<protein>
    <submittedName>
        <fullName evidence="2">Putative membrane protein</fullName>
    </submittedName>
</protein>
<gene>
    <name evidence="2" type="ORF">BGL_2c28460</name>
</gene>
<name>A0A0B6SCA2_BURPL</name>
<feature type="transmembrane region" description="Helical" evidence="1">
    <location>
        <begin position="92"/>
        <end position="115"/>
    </location>
</feature>
<dbReference type="PANTHER" id="PTHR30441">
    <property type="entry name" value="DUF748 DOMAIN-CONTAINING PROTEIN"/>
    <property type="match status" value="1"/>
</dbReference>
<reference evidence="3" key="1">
    <citation type="submission" date="2011-03" db="EMBL/GenBank/DDBJ databases">
        <authorList>
            <person name="Voget S."/>
            <person name="Streit W.R."/>
            <person name="Jaeger K.E."/>
            <person name="Daniel R."/>
        </authorList>
    </citation>
    <scope>NUCLEOTIDE SEQUENCE [LARGE SCALE GENOMIC DNA]</scope>
    <source>
        <strain evidence="3">PG1</strain>
    </source>
</reference>
<dbReference type="InterPro" id="IPR052894">
    <property type="entry name" value="AsmA-related"/>
</dbReference>
<keyword evidence="1" id="KW-1133">Transmembrane helix</keyword>
<dbReference type="Pfam" id="PF05359">
    <property type="entry name" value="DUF748"/>
    <property type="match status" value="3"/>
</dbReference>
<dbReference type="Gene3D" id="3.30.1330.60">
    <property type="entry name" value="OmpA-like domain"/>
    <property type="match status" value="1"/>
</dbReference>
<dbReference type="InterPro" id="IPR036737">
    <property type="entry name" value="OmpA-like_sf"/>
</dbReference>
<reference evidence="2 3" key="2">
    <citation type="journal article" date="2016" name="Appl. Microbiol. Biotechnol.">
        <title>Mutations improving production and secretion of extracellular lipase by Burkholderia glumae PG1.</title>
        <authorList>
            <person name="Knapp A."/>
            <person name="Voget S."/>
            <person name="Gao R."/>
            <person name="Zaburannyi N."/>
            <person name="Krysciak D."/>
            <person name="Breuer M."/>
            <person name="Hauer B."/>
            <person name="Streit W.R."/>
            <person name="Muller R."/>
            <person name="Daniel R."/>
            <person name="Jaeger K.E."/>
        </authorList>
    </citation>
    <scope>NUCLEOTIDE SEQUENCE [LARGE SCALE GENOMIC DNA]</scope>
    <source>
        <strain evidence="2 3">PG1</strain>
    </source>
</reference>
<keyword evidence="1" id="KW-0812">Transmembrane</keyword>
<evidence type="ECO:0000313" key="3">
    <source>
        <dbReference type="Proteomes" id="UP000031838"/>
    </source>
</evidence>
<sequence length="1364" mass="143377">MSVAQWHRATCVWRPPAPRLAIPEVSPADRTGQPPILREFQGFRPDFTDGVRRRLTGTSRMASIQKKPSDAPRSRFAQRLGGLVRARRTRRIALGVVAFLVLFGLLGFFAAPPLIRHLAEQQLSRQLGRPATIARIALNPYTLRLEADGIHVGEPAGGAPFIDIAKLIVRPAWTSLLRGAPIVDEVRIDSPRFHIVRYDAQRFNFTDLIEKFSKPSPQPASGPARFSVSNIRINNGRIDFDDRLLGVRHTVDQWTLGVPFVATLASKTDIFVQPTLRLRLDGSPIAIDGRTKPFARSRESRINLKFDGLDVPKLLSYAPAELPVVVNSGRLSSDLAVSFAIDGDTSALRVSGSVDLADANVTDAQGRPLFAARRLHVAAASLEPLRRVLHFDEIRVEAPDLTLTRDAAGQLNVRRLAAARGASGAGTASPVAAASSATASGASASGPAAASSPVDTSTAAASATTATTTAAPASPQSLDLTVARLAIDDGTIHVSDASVSPPVALTLANLNTTLTGFTLRGRQPAKFWISTSLAQGGALRAAGAISLAQQQAGGHLTIDALALPAIAPYLASASRAKLLDGRLGASVDAFADWSKAPLAANIGPSTLTLSALKLGAPYAKAPVIALSKASVGVTRIDLGARTAELASIDVDGLSADVARLKGGQIDLASLVEPTHDARAEPERVDRAAQAAAPAPAAPWHYRIGALNLTAANANVTDLSTPRPVKLAFSPLTLKLGPISDDLSKPLPLSLRTTLNRKGSVEIAGEVRAAPLDARLRIDGKRLDAAAFEPYFGSALNATIASALLDAKGDLAVSQAGAATRASYRGDLALVDVRLLDKASSDPFAGWRSLALSNLKANYDSARGTDVDAARVTFANFYGRVLLDPQGRLNLSDVVAKQSGPAQSLTRGAGGTQPVPLSPAASAVAAASAQPASAATPAAPLDVASATTAAAAVPASAPALVTAAPAPSRPVRMRVGELLLRDGRVTYTDNFIRPNYTADLVAIKGTVGAFGTESQTPAPVDIGASLEGNGPISIKGSVNPLIAKPALDLTASAHGIELTNLTPYSAKYAGYPITKGKLNVDLHYQLADDQLSANNHIFIDQLTFGDHVDNDTATKLPVRLAISLLKNSRGEIDVNIPVSGSLSNPQFSVGGLIWHAVLNLLKKAVTAPFSLLASAFGGGGEELGYVEFAPGLATLSDAAKQKLDTIAKLLAEKPSIRLDLTGRVDPARDEPGLREAYVERLVRQQKLKDVVGQGESVDPMTVKVAPDEVTTYLTRAYKTADFKKPRNLIGLQKTLPDAQMRQALEDHAPVDEASLRRLAQARAQAVREYLDGKVDASRMFVVAPKLDAKGIGDKGATTRVDFGLK</sequence>
<dbReference type="PANTHER" id="PTHR30441:SF8">
    <property type="entry name" value="DUF748 DOMAIN-CONTAINING PROTEIN"/>
    <property type="match status" value="1"/>
</dbReference>
<dbReference type="HOGENOM" id="CLU_005680_1_0_4"/>
<evidence type="ECO:0000313" key="2">
    <source>
        <dbReference type="EMBL" id="AJK50900.1"/>
    </source>
</evidence>
<dbReference type="InterPro" id="IPR008023">
    <property type="entry name" value="DUF748"/>
</dbReference>
<dbReference type="GO" id="GO:0090313">
    <property type="term" value="P:regulation of protein targeting to membrane"/>
    <property type="evidence" value="ECO:0007669"/>
    <property type="project" value="TreeGrafter"/>
</dbReference>
<accession>A0A0B6SCA2</accession>
<organism evidence="2 3">
    <name type="scientific">Burkholderia plantarii</name>
    <dbReference type="NCBI Taxonomy" id="41899"/>
    <lineage>
        <taxon>Bacteria</taxon>
        <taxon>Pseudomonadati</taxon>
        <taxon>Pseudomonadota</taxon>
        <taxon>Betaproteobacteria</taxon>
        <taxon>Burkholderiales</taxon>
        <taxon>Burkholderiaceae</taxon>
        <taxon>Burkholderia</taxon>
    </lineage>
</organism>